<dbReference type="Proteomes" id="UP000002038">
    <property type="component" value="Unassembled WGS sequence"/>
</dbReference>
<keyword evidence="1" id="KW-0472">Membrane</keyword>
<dbReference type="AlphaFoldDB" id="A0A179V2S7"/>
<reference evidence="3" key="1">
    <citation type="journal article" date="2015" name="PLoS Genet.">
        <title>The dynamic genome and transcriptome of the human fungal pathogen Blastomyces and close relative Emmonsia.</title>
        <authorList>
            <person name="Munoz J.F."/>
            <person name="Gauthier G.M."/>
            <person name="Desjardins C.A."/>
            <person name="Gallo J.E."/>
            <person name="Holder J."/>
            <person name="Sullivan T.D."/>
            <person name="Marty A.J."/>
            <person name="Carmen J.C."/>
            <person name="Chen Z."/>
            <person name="Ding L."/>
            <person name="Gujja S."/>
            <person name="Magrini V."/>
            <person name="Misas E."/>
            <person name="Mitreva M."/>
            <person name="Priest M."/>
            <person name="Saif S."/>
            <person name="Whiston E.A."/>
            <person name="Young S."/>
            <person name="Zeng Q."/>
            <person name="Goldman W.E."/>
            <person name="Mardis E.R."/>
            <person name="Taylor J.W."/>
            <person name="McEwen J.G."/>
            <person name="Clay O.K."/>
            <person name="Klein B.S."/>
            <person name="Cuomo C.A."/>
        </authorList>
    </citation>
    <scope>NUCLEOTIDE SEQUENCE [LARGE SCALE GENOMIC DNA]</scope>
    <source>
        <strain evidence="3">SLH14081</strain>
    </source>
</reference>
<organism evidence="2 3">
    <name type="scientific">Blastomyces gilchristii (strain SLH14081)</name>
    <name type="common">Blastomyces dermatitidis</name>
    <dbReference type="NCBI Taxonomy" id="559298"/>
    <lineage>
        <taxon>Eukaryota</taxon>
        <taxon>Fungi</taxon>
        <taxon>Dikarya</taxon>
        <taxon>Ascomycota</taxon>
        <taxon>Pezizomycotina</taxon>
        <taxon>Eurotiomycetes</taxon>
        <taxon>Eurotiomycetidae</taxon>
        <taxon>Onygenales</taxon>
        <taxon>Ajellomycetaceae</taxon>
        <taxon>Blastomyces</taxon>
    </lineage>
</organism>
<keyword evidence="3" id="KW-1185">Reference proteome</keyword>
<keyword evidence="1" id="KW-0812">Transmembrane</keyword>
<evidence type="ECO:0000313" key="2">
    <source>
        <dbReference type="EMBL" id="OAT14390.1"/>
    </source>
</evidence>
<protein>
    <submittedName>
        <fullName evidence="2">Uncharacterized protein</fullName>
    </submittedName>
</protein>
<evidence type="ECO:0000313" key="3">
    <source>
        <dbReference type="Proteomes" id="UP000002038"/>
    </source>
</evidence>
<proteinExistence type="predicted"/>
<sequence length="164" mass="19010">SSYINRFIFTDNCDLNVELLIKNLRDIIMKKLSILYVIRSFISLSALSVSFSVTFSQSFTSVSVSDSLTLTISVSVALTFTTSTFSASVISTFIISSLHFKKILYRLNKSYFLRIISLLNSVEIIKDICVFRNRNTDIILFYICRYEAHTSYLRYYHENELFTH</sequence>
<feature type="transmembrane region" description="Helical" evidence="1">
    <location>
        <begin position="75"/>
        <end position="100"/>
    </location>
</feature>
<dbReference type="GeneID" id="42529505"/>
<evidence type="ECO:0000256" key="1">
    <source>
        <dbReference type="SAM" id="Phobius"/>
    </source>
</evidence>
<dbReference type="RefSeq" id="XP_031581407.1">
    <property type="nucleotide sequence ID" value="XM_031725606.1"/>
</dbReference>
<dbReference type="VEuPathDB" id="FungiDB:BDBG_18009"/>
<feature type="non-terminal residue" evidence="2">
    <location>
        <position position="1"/>
    </location>
</feature>
<dbReference type="KEGG" id="bgh:BDBG_18009"/>
<keyword evidence="1" id="KW-1133">Transmembrane helix</keyword>
<dbReference type="EMBL" id="GG657489">
    <property type="protein sequence ID" value="OAT14390.1"/>
    <property type="molecule type" value="Genomic_DNA"/>
</dbReference>
<feature type="non-terminal residue" evidence="2">
    <location>
        <position position="164"/>
    </location>
</feature>
<feature type="transmembrane region" description="Helical" evidence="1">
    <location>
        <begin position="34"/>
        <end position="55"/>
    </location>
</feature>
<gene>
    <name evidence="2" type="ORF">BDBG_18009</name>
</gene>
<accession>A0A179V2S7</accession>
<name>A0A179V2S7_BLAGS</name>